<organism evidence="1 2">
    <name type="scientific">Strongylus vulgaris</name>
    <name type="common">Blood worm</name>
    <dbReference type="NCBI Taxonomy" id="40348"/>
    <lineage>
        <taxon>Eukaryota</taxon>
        <taxon>Metazoa</taxon>
        <taxon>Ecdysozoa</taxon>
        <taxon>Nematoda</taxon>
        <taxon>Chromadorea</taxon>
        <taxon>Rhabditida</taxon>
        <taxon>Rhabditina</taxon>
        <taxon>Rhabditomorpha</taxon>
        <taxon>Strongyloidea</taxon>
        <taxon>Strongylidae</taxon>
        <taxon>Strongylus</taxon>
    </lineage>
</organism>
<dbReference type="Proteomes" id="UP000270094">
    <property type="component" value="Unassembled WGS sequence"/>
</dbReference>
<gene>
    <name evidence="1" type="ORF">SVUK_LOCUS17044</name>
</gene>
<evidence type="ECO:0000313" key="1">
    <source>
        <dbReference type="EMBL" id="VDM82046.1"/>
    </source>
</evidence>
<protein>
    <submittedName>
        <fullName evidence="1">Uncharacterized protein</fullName>
    </submittedName>
</protein>
<evidence type="ECO:0000313" key="2">
    <source>
        <dbReference type="Proteomes" id="UP000270094"/>
    </source>
</evidence>
<reference evidence="1 2" key="1">
    <citation type="submission" date="2018-11" db="EMBL/GenBank/DDBJ databases">
        <authorList>
            <consortium name="Pathogen Informatics"/>
        </authorList>
    </citation>
    <scope>NUCLEOTIDE SEQUENCE [LARGE SCALE GENOMIC DNA]</scope>
</reference>
<dbReference type="OrthoDB" id="6159439at2759"/>
<proteinExistence type="predicted"/>
<name>A0A3P7JFA4_STRVU</name>
<keyword evidence="2" id="KW-1185">Reference proteome</keyword>
<sequence length="93" mass="10478">MLHQTPFETLPTQGFYPARWPAAPAATDTTYPEPPRWTTEHVYPMFPFAQTEIQPYPSDPFPSTSMAGPTEYKVNAFYPNSILGSGYPGDYNQ</sequence>
<accession>A0A3P7JFA4</accession>
<dbReference type="EMBL" id="UYYB01115742">
    <property type="protein sequence ID" value="VDM82046.1"/>
    <property type="molecule type" value="Genomic_DNA"/>
</dbReference>
<feature type="non-terminal residue" evidence="1">
    <location>
        <position position="93"/>
    </location>
</feature>
<dbReference type="AlphaFoldDB" id="A0A3P7JFA4"/>